<dbReference type="InterPro" id="IPR006311">
    <property type="entry name" value="TAT_signal"/>
</dbReference>
<evidence type="ECO:0000259" key="10">
    <source>
        <dbReference type="Pfam" id="PF00724"/>
    </source>
</evidence>
<keyword evidence="13" id="KW-1185">Reference proteome</keyword>
<evidence type="ECO:0000313" key="12">
    <source>
        <dbReference type="EMBL" id="MBC5585372.1"/>
    </source>
</evidence>
<dbReference type="Pfam" id="PF07992">
    <property type="entry name" value="Pyr_redox_2"/>
    <property type="match status" value="1"/>
</dbReference>
<evidence type="ECO:0000256" key="2">
    <source>
        <dbReference type="ARBA" id="ARBA00001966"/>
    </source>
</evidence>
<dbReference type="PANTHER" id="PTHR42917:SF2">
    <property type="entry name" value="2,4-DIENOYL-COA REDUCTASE [(2E)-ENOYL-COA-PRODUCING]"/>
    <property type="match status" value="1"/>
</dbReference>
<evidence type="ECO:0000256" key="3">
    <source>
        <dbReference type="ARBA" id="ARBA00011048"/>
    </source>
</evidence>
<evidence type="ECO:0000313" key="13">
    <source>
        <dbReference type="Proteomes" id="UP000622448"/>
    </source>
</evidence>
<gene>
    <name evidence="12" type="ORF">H8S61_14375</name>
</gene>
<dbReference type="RefSeq" id="WP_186939452.1">
    <property type="nucleotide sequence ID" value="NZ_JACOOA010000007.1"/>
</dbReference>
<protein>
    <submittedName>
        <fullName evidence="12">FAD-dependent oxidoreductase</fullName>
    </submittedName>
</protein>
<dbReference type="PROSITE" id="PS51318">
    <property type="entry name" value="TAT"/>
    <property type="match status" value="1"/>
</dbReference>
<evidence type="ECO:0000256" key="1">
    <source>
        <dbReference type="ARBA" id="ARBA00001917"/>
    </source>
</evidence>
<dbReference type="InterPro" id="IPR051793">
    <property type="entry name" value="NADH:flavin_oxidoreductase"/>
</dbReference>
<dbReference type="SUPFAM" id="SSF51905">
    <property type="entry name" value="FAD/NAD(P)-binding domain"/>
    <property type="match status" value="1"/>
</dbReference>
<evidence type="ECO:0000256" key="8">
    <source>
        <dbReference type="ARBA" id="ARBA00023004"/>
    </source>
</evidence>
<dbReference type="Proteomes" id="UP000622448">
    <property type="component" value="Unassembled WGS sequence"/>
</dbReference>
<keyword evidence="5" id="KW-0288">FMN</keyword>
<dbReference type="Pfam" id="PF00724">
    <property type="entry name" value="Oxidored_FMN"/>
    <property type="match status" value="1"/>
</dbReference>
<feature type="domain" description="FAD/NAD(P)-binding" evidence="11">
    <location>
        <begin position="496"/>
        <end position="720"/>
    </location>
</feature>
<evidence type="ECO:0000256" key="4">
    <source>
        <dbReference type="ARBA" id="ARBA00022630"/>
    </source>
</evidence>
<sequence>MGLRIEGLEEAGGFSRRTFFKGAALAGAAVAGSAIVSGCQPQANEHASAAERAGNAGDVAAAEINPQDEGYTSCTTDFSALFQPLTIGDYTMPNRLCKSSAGSDTALLEEVMPFEGQAFYENFAKGGIGMIWCEQCGIWPEEEISMLSAGREEDIEHWKPFVEMCHGYGVPVGGQLLGDFTRFSSSKSHYSPLDIENQNSNVPMTTDEVKDMRDHVITAAYHLQQAGFDAVELNASCSHTFDSFVSRFWNTERDDEYGGQSIENRARFITEMISGIREKCGPGFGIQVLYSAIEENVAELGDSDLCMKKEEAVEFAKLFEAAGASSLHIRSSIFGNHAAGFMTDMFNVPVPGHTGLGTVADFSRHMDGQWQGQYDGVAAFLKSAANIKKNVSIPVGTVGCMDARLAPDLINDAIADGEIDFVLMTRPLLADPSFAAKLKEGRRDEIAPCNHCMTCFAGSLAIGTPMHCRANPAMARAYTADMPEGYEPLPAEESKNVLVIGGGPAGMEAAHTAARRGHRVTLCEKKADTGGMLSFAASVKGTHEKIADYRAYLQRQLEVQGVEVIANQEVDADFVASKAPDAVIVATGAQRSMITAPGSDLPHVTSIENYATMEFGASVVLVGAGIQAIDFAIHLVKQGISVTVVHEGPEEDVDKHCPAWIKHHNLNWLRAQGTQVYSNATISEITEDQVAIGTDYGTVVQIAADTVVSCIDMQPNDGLYLALKDTYETYLVGDAKEPSTIAHASATGNLAARSISAPAVDYVPKEPKLVFGDGAGPAGARADTPSA</sequence>
<dbReference type="EMBL" id="JACOOA010000007">
    <property type="protein sequence ID" value="MBC5585372.1"/>
    <property type="molecule type" value="Genomic_DNA"/>
</dbReference>
<keyword evidence="4" id="KW-0285">Flavoprotein</keyword>
<dbReference type="InterPro" id="IPR013785">
    <property type="entry name" value="Aldolase_TIM"/>
</dbReference>
<dbReference type="Gene3D" id="3.20.20.70">
    <property type="entry name" value="Aldolase class I"/>
    <property type="match status" value="1"/>
</dbReference>
<evidence type="ECO:0000259" key="11">
    <source>
        <dbReference type="Pfam" id="PF07992"/>
    </source>
</evidence>
<dbReference type="PRINTS" id="PR00469">
    <property type="entry name" value="PNDRDTASEII"/>
</dbReference>
<dbReference type="Gene3D" id="3.40.50.720">
    <property type="entry name" value="NAD(P)-binding Rossmann-like Domain"/>
    <property type="match status" value="1"/>
</dbReference>
<evidence type="ECO:0000256" key="7">
    <source>
        <dbReference type="ARBA" id="ARBA00023002"/>
    </source>
</evidence>
<reference evidence="12 13" key="1">
    <citation type="submission" date="2020-08" db="EMBL/GenBank/DDBJ databases">
        <title>Genome public.</title>
        <authorList>
            <person name="Liu C."/>
            <person name="Sun Q."/>
        </authorList>
    </citation>
    <scope>NUCLEOTIDE SEQUENCE [LARGE SCALE GENOMIC DNA]</scope>
    <source>
        <strain evidence="12 13">NSJ-70</strain>
    </source>
</reference>
<comment type="caution">
    <text evidence="12">The sequence shown here is derived from an EMBL/GenBank/DDBJ whole genome shotgun (WGS) entry which is preliminary data.</text>
</comment>
<comment type="cofactor">
    <cofactor evidence="2">
        <name>[4Fe-4S] cluster</name>
        <dbReference type="ChEBI" id="CHEBI:49883"/>
    </cofactor>
</comment>
<keyword evidence="8" id="KW-0408">Iron</keyword>
<comment type="cofactor">
    <cofactor evidence="1">
        <name>FMN</name>
        <dbReference type="ChEBI" id="CHEBI:58210"/>
    </cofactor>
</comment>
<keyword evidence="7" id="KW-0560">Oxidoreductase</keyword>
<dbReference type="PANTHER" id="PTHR42917">
    <property type="entry name" value="2,4-DIENOYL-COA REDUCTASE"/>
    <property type="match status" value="1"/>
</dbReference>
<evidence type="ECO:0000256" key="6">
    <source>
        <dbReference type="ARBA" id="ARBA00022723"/>
    </source>
</evidence>
<comment type="similarity">
    <text evidence="3">In the N-terminal section; belongs to the NADH:flavin oxidoreductase/NADH oxidase family.</text>
</comment>
<organism evidence="12 13">
    <name type="scientific">Eggerthella hominis</name>
    <dbReference type="NCBI Taxonomy" id="2763043"/>
    <lineage>
        <taxon>Bacteria</taxon>
        <taxon>Bacillati</taxon>
        <taxon>Actinomycetota</taxon>
        <taxon>Coriobacteriia</taxon>
        <taxon>Eggerthellales</taxon>
        <taxon>Eggerthellaceae</taxon>
        <taxon>Eggerthella</taxon>
    </lineage>
</organism>
<keyword evidence="6" id="KW-0479">Metal-binding</keyword>
<dbReference type="InterPro" id="IPR023753">
    <property type="entry name" value="FAD/NAD-binding_dom"/>
</dbReference>
<evidence type="ECO:0000256" key="5">
    <source>
        <dbReference type="ARBA" id="ARBA00022643"/>
    </source>
</evidence>
<dbReference type="InterPro" id="IPR001155">
    <property type="entry name" value="OxRdtase_FMN_N"/>
</dbReference>
<dbReference type="InterPro" id="IPR036188">
    <property type="entry name" value="FAD/NAD-bd_sf"/>
</dbReference>
<dbReference type="SUPFAM" id="SSF51395">
    <property type="entry name" value="FMN-linked oxidoreductases"/>
    <property type="match status" value="1"/>
</dbReference>
<evidence type="ECO:0000256" key="9">
    <source>
        <dbReference type="ARBA" id="ARBA00023014"/>
    </source>
</evidence>
<accession>A0ABR7BUT6</accession>
<proteinExistence type="inferred from homology"/>
<keyword evidence="9" id="KW-0411">Iron-sulfur</keyword>
<dbReference type="PRINTS" id="PR00368">
    <property type="entry name" value="FADPNR"/>
</dbReference>
<dbReference type="Gene3D" id="3.50.50.60">
    <property type="entry name" value="FAD/NAD(P)-binding domain"/>
    <property type="match status" value="1"/>
</dbReference>
<feature type="domain" description="NADH:flavin oxidoreductase/NADH oxidase N-terminal" evidence="10">
    <location>
        <begin position="81"/>
        <end position="305"/>
    </location>
</feature>
<name>A0ABR7BUT6_9ACTN</name>